<gene>
    <name evidence="2" type="ORF">DKZ35_05070</name>
</gene>
<evidence type="ECO:0000313" key="2">
    <source>
        <dbReference type="EMBL" id="PWT37477.1"/>
    </source>
</evidence>
<comment type="caution">
    <text evidence="2">The sequence shown here is derived from an EMBL/GenBank/DDBJ whole genome shotgun (WGS) entry which is preliminary data.</text>
</comment>
<dbReference type="RefSeq" id="WP_109884602.1">
    <property type="nucleotide sequence ID" value="NZ_QGHR01000030.1"/>
</dbReference>
<dbReference type="Pfam" id="PF02839">
    <property type="entry name" value="CBM_5_12"/>
    <property type="match status" value="1"/>
</dbReference>
<evidence type="ECO:0000313" key="3">
    <source>
        <dbReference type="Proteomes" id="UP000245735"/>
    </source>
</evidence>
<reference evidence="3" key="1">
    <citation type="journal article" date="2018" name="Front. Microbiol.">
        <title>Comparative Genomics of the Herbivore Gut Symbiont Lactobacillus reuteri Reveals Genetic Diversity and Lifestyle Adaptation.</title>
        <authorList>
            <person name="Zhao J."/>
        </authorList>
    </citation>
    <scope>NUCLEOTIDE SEQUENCE [LARGE SCALE GENOMIC DNA]</scope>
    <source>
        <strain evidence="3">LR9</strain>
    </source>
</reference>
<protein>
    <recommendedName>
        <fullName evidence="1">Chitin-binding type-3 domain-containing protein</fullName>
    </recommendedName>
</protein>
<sequence>MSRSSFPNKIDQFIELFDLPANKVADALEMQKLKAKSTLDNNEQNRLSALQAELQDYTITPETMNKLQDAIVEIEKFFDGNVRQYILSKQKEWDTYVNDFTCVGNWDSTKKYQKQNLVSYNGNLWLCIKDIVSSAGKTPDKLPDNWRQVSYKGDKGDIGLNATYKGEWSGSIQYKAGDAVSVRSDLPWKPVDMVFIAKKDNEGQKPTVGAASDYWFPYHNLVYGTYDFIDTNTPMHPDVTYIKELREL</sequence>
<organism evidence="2 3">
    <name type="scientific">Limosilactobacillus reuteri</name>
    <name type="common">Lactobacillus reuteri</name>
    <dbReference type="NCBI Taxonomy" id="1598"/>
    <lineage>
        <taxon>Bacteria</taxon>
        <taxon>Bacillati</taxon>
        <taxon>Bacillota</taxon>
        <taxon>Bacilli</taxon>
        <taxon>Lactobacillales</taxon>
        <taxon>Lactobacillaceae</taxon>
        <taxon>Limosilactobacillus</taxon>
    </lineage>
</organism>
<name>A0ABD6Y6T3_LIMRT</name>
<dbReference type="Gene3D" id="2.10.10.90">
    <property type="match status" value="1"/>
</dbReference>
<proteinExistence type="predicted"/>
<dbReference type="Proteomes" id="UP000245735">
    <property type="component" value="Unassembled WGS sequence"/>
</dbReference>
<dbReference type="AlphaFoldDB" id="A0ABD6Y6T3"/>
<feature type="domain" description="Chitin-binding type-3" evidence="1">
    <location>
        <begin position="105"/>
        <end position="146"/>
    </location>
</feature>
<dbReference type="EMBL" id="QGHV01000024">
    <property type="protein sequence ID" value="PWT37477.1"/>
    <property type="molecule type" value="Genomic_DNA"/>
</dbReference>
<evidence type="ECO:0000259" key="1">
    <source>
        <dbReference type="Pfam" id="PF02839"/>
    </source>
</evidence>
<dbReference type="InterPro" id="IPR003610">
    <property type="entry name" value="CBM5/12"/>
</dbReference>
<accession>A0ABD6Y6T3</accession>